<accession>A0ABT1U2U4</accession>
<protein>
    <recommendedName>
        <fullName evidence="3">PIN domain-containing protein</fullName>
    </recommendedName>
</protein>
<keyword evidence="2" id="KW-1185">Reference proteome</keyword>
<evidence type="ECO:0000313" key="2">
    <source>
        <dbReference type="Proteomes" id="UP001524586"/>
    </source>
</evidence>
<dbReference type="EMBL" id="JANIBK010000024">
    <property type="protein sequence ID" value="MCQ8128160.1"/>
    <property type="molecule type" value="Genomic_DNA"/>
</dbReference>
<proteinExistence type="predicted"/>
<gene>
    <name evidence="1" type="ORF">NP596_06785</name>
</gene>
<dbReference type="Proteomes" id="UP001524586">
    <property type="component" value="Unassembled WGS sequence"/>
</dbReference>
<reference evidence="1 2" key="1">
    <citation type="submission" date="2022-07" db="EMBL/GenBank/DDBJ databases">
        <title>Methylomonas rivi sp. nov., Methylomonas rosea sp. nov., Methylomonas aureus sp. nov. and Methylomonas subterranea sp. nov., four novel methanotrophs isolated from a freshwater creek and the deep terrestrial subsurface.</title>
        <authorList>
            <person name="Abin C."/>
            <person name="Sankaranarayanan K."/>
            <person name="Garner C."/>
            <person name="Sindelar R."/>
            <person name="Kotary K."/>
            <person name="Garner R."/>
            <person name="Barclay S."/>
            <person name="Lawson P."/>
            <person name="Krumholz L."/>
        </authorList>
    </citation>
    <scope>NUCLEOTIDE SEQUENCE [LARGE SCALE GENOMIC DNA]</scope>
    <source>
        <strain evidence="1 2">WSC-6</strain>
    </source>
</reference>
<sequence length="222" mass="24234">MIVLADNDIILKLAQCDLLQVLPDIFGQTWSQLFITPTAKFQLLPKKTGKALSKCGNQETLDRLTQFLAQAQVLTAAQDQELLDKLDNIEDIHGDNGGEKLLFAAAVELENPIVITGDRTALRAVLENKEIIPTVFSALQDSVVTFETALLLAMNQLGFAIVKSKILASPLLTSSKPDGMLRFAIKSETGEADFVECLCSYSKEVIPLLAFKSHLPPALNQP</sequence>
<evidence type="ECO:0008006" key="3">
    <source>
        <dbReference type="Google" id="ProtNLM"/>
    </source>
</evidence>
<dbReference type="RefSeq" id="WP_256614532.1">
    <property type="nucleotide sequence ID" value="NZ_JANIBK010000024.1"/>
</dbReference>
<comment type="caution">
    <text evidence="1">The sequence shown here is derived from an EMBL/GenBank/DDBJ whole genome shotgun (WGS) entry which is preliminary data.</text>
</comment>
<organism evidence="1 2">
    <name type="scientific">Methylomonas rivi</name>
    <dbReference type="NCBI Taxonomy" id="2952226"/>
    <lineage>
        <taxon>Bacteria</taxon>
        <taxon>Pseudomonadati</taxon>
        <taxon>Pseudomonadota</taxon>
        <taxon>Gammaproteobacteria</taxon>
        <taxon>Methylococcales</taxon>
        <taxon>Methylococcaceae</taxon>
        <taxon>Methylomonas</taxon>
    </lineage>
</organism>
<name>A0ABT1U2U4_9GAMM</name>
<evidence type="ECO:0000313" key="1">
    <source>
        <dbReference type="EMBL" id="MCQ8128160.1"/>
    </source>
</evidence>